<evidence type="ECO:0000313" key="15">
    <source>
        <dbReference type="Proteomes" id="UP000501060"/>
    </source>
</evidence>
<keyword evidence="15" id="KW-1185">Reference proteome</keyword>
<evidence type="ECO:0000256" key="4">
    <source>
        <dbReference type="ARBA" id="ARBA00011400"/>
    </source>
</evidence>
<organism evidence="14 15">
    <name type="scientific">Mycoplasma phocoenae</name>
    <dbReference type="NCBI Taxonomy" id="754517"/>
    <lineage>
        <taxon>Bacteria</taxon>
        <taxon>Bacillati</taxon>
        <taxon>Mycoplasmatota</taxon>
        <taxon>Mollicutes</taxon>
        <taxon>Mycoplasmataceae</taxon>
        <taxon>Mycoplasma</taxon>
    </lineage>
</organism>
<dbReference type="EC" id="2.7.7.7" evidence="14"/>
<keyword evidence="8" id="KW-0235">DNA replication</keyword>
<dbReference type="Pfam" id="PF00712">
    <property type="entry name" value="DNA_pol3_beta"/>
    <property type="match status" value="1"/>
</dbReference>
<keyword evidence="6 14" id="KW-0808">Transferase</keyword>
<dbReference type="GO" id="GO:0006271">
    <property type="term" value="P:DNA strand elongation involved in DNA replication"/>
    <property type="evidence" value="ECO:0007669"/>
    <property type="project" value="TreeGrafter"/>
</dbReference>
<evidence type="ECO:0000259" key="12">
    <source>
        <dbReference type="Pfam" id="PF02767"/>
    </source>
</evidence>
<evidence type="ECO:0000256" key="8">
    <source>
        <dbReference type="ARBA" id="ARBA00022705"/>
    </source>
</evidence>
<accession>A0A858U6Z0</accession>
<evidence type="ECO:0000256" key="7">
    <source>
        <dbReference type="ARBA" id="ARBA00022695"/>
    </source>
</evidence>
<evidence type="ECO:0000256" key="10">
    <source>
        <dbReference type="ARBA" id="ARBA00023125"/>
    </source>
</evidence>
<dbReference type="Pfam" id="PF02768">
    <property type="entry name" value="DNA_pol3_beta_3"/>
    <property type="match status" value="1"/>
</dbReference>
<dbReference type="PANTHER" id="PTHR30478">
    <property type="entry name" value="DNA POLYMERASE III SUBUNIT BETA"/>
    <property type="match status" value="1"/>
</dbReference>
<keyword evidence="7 14" id="KW-0548">Nucleotidyltransferase</keyword>
<dbReference type="SUPFAM" id="SSF55979">
    <property type="entry name" value="DNA clamp"/>
    <property type="match status" value="3"/>
</dbReference>
<dbReference type="NCBIfam" id="TIGR00663">
    <property type="entry name" value="dnan"/>
    <property type="match status" value="1"/>
</dbReference>
<dbReference type="AlphaFoldDB" id="A0A858U6Z0"/>
<dbReference type="Proteomes" id="UP000501060">
    <property type="component" value="Chromosome"/>
</dbReference>
<dbReference type="CDD" id="cd00140">
    <property type="entry name" value="beta_clamp"/>
    <property type="match status" value="1"/>
</dbReference>
<dbReference type="InterPro" id="IPR022635">
    <property type="entry name" value="DNA_polIII_beta_C"/>
</dbReference>
<dbReference type="KEGG" id="mphe:HGG69_02795"/>
<dbReference type="InterPro" id="IPR046938">
    <property type="entry name" value="DNA_clamp_sf"/>
</dbReference>
<dbReference type="InterPro" id="IPR022634">
    <property type="entry name" value="DNA_polIII_beta_N"/>
</dbReference>
<evidence type="ECO:0000256" key="5">
    <source>
        <dbReference type="ARBA" id="ARBA00022490"/>
    </source>
</evidence>
<reference evidence="14 15" key="1">
    <citation type="submission" date="2020-04" db="EMBL/GenBank/DDBJ databases">
        <title>Novel Mycoplasma species detected in Phocoena phocoena (harbor porpoise) from the USA.</title>
        <authorList>
            <person name="Volokhov D.V."/>
        </authorList>
    </citation>
    <scope>NUCLEOTIDE SEQUENCE [LARGE SCALE GENOMIC DNA]</scope>
    <source>
        <strain evidence="14 15">Phocoena C-264-GEN</strain>
    </source>
</reference>
<comment type="function">
    <text evidence="1">Confers DNA tethering and processivity to DNA polymerases and other proteins. Acts as a clamp, forming a ring around DNA (a reaction catalyzed by the clamp-loading complex) which diffuses in an ATP-independent manner freely and bidirectionally along dsDNA. Initially characterized for its ability to contact the catalytic subunit of DNA polymerase III (Pol III), a complex, multichain enzyme responsible for most of the replicative synthesis in bacteria; Pol III exhibits 3'-5' exonuclease proofreading activity. The beta chain is required for initiation of replication as well as for processivity of DNA replication.</text>
</comment>
<comment type="similarity">
    <text evidence="3">Belongs to the beta sliding clamp family.</text>
</comment>
<evidence type="ECO:0000259" key="11">
    <source>
        <dbReference type="Pfam" id="PF00712"/>
    </source>
</evidence>
<comment type="subcellular location">
    <subcellularLocation>
        <location evidence="2">Cytoplasm</location>
    </subcellularLocation>
</comment>
<comment type="subunit">
    <text evidence="4">Forms a ring-shaped head-to-tail homodimer around DNA which binds and tethers DNA polymerases and other proteins to the DNA. The DNA replisome complex has a single clamp-loading complex (3 tau and 1 each of delta, delta', psi and chi subunits) which binds 3 Pol III cores (1 core on the leading strand and 2 on the lagging strand) each with a beta sliding clamp dimer. Additional proteins in the replisome are other copies of gamma, psi and chi, Ssb, DNA helicase and RNA primase.</text>
</comment>
<feature type="domain" description="DNA polymerase III beta sliding clamp C-terminal" evidence="13">
    <location>
        <begin position="253"/>
        <end position="371"/>
    </location>
</feature>
<evidence type="ECO:0000313" key="14">
    <source>
        <dbReference type="EMBL" id="QJG67217.1"/>
    </source>
</evidence>
<sequence length="375" mass="41853">MKFNISKQRLEFAVEKTSKAIDGNPFLPQLKGIMIEAMDTKITFITSNHEISVLHKVLTVGNSNETLNSTGCEIVESGSALIPFSLFRNIIKKLDGVISIETKGSILEIKSNQDKFEMNILDASDYPDIDFTKIGDKVTVPFEILRKISKNVAFAASQDPGQLILNCVNISNANGSLKAVATDKFRLALEKDEIEDGTSFDISILAKSIKDILNFDLKGDVDLYISESKIQIYDDNTIIQAKLINIPFIDTTRVIPKDFQQKLIINRKVLSDMISKVNIVNTDSNSKIMILIENNLLTIKGNKDEVGSATVQTTDFEYNDEGLIISFATRNVLDALSVFEGELYIMFSDNKQRVLILSPENTNTIQLITPMKGYY</sequence>
<proteinExistence type="inferred from homology"/>
<evidence type="ECO:0000256" key="2">
    <source>
        <dbReference type="ARBA" id="ARBA00004496"/>
    </source>
</evidence>
<dbReference type="PANTHER" id="PTHR30478:SF0">
    <property type="entry name" value="BETA SLIDING CLAMP"/>
    <property type="match status" value="1"/>
</dbReference>
<keyword evidence="9" id="KW-0239">DNA-directed DNA polymerase</keyword>
<dbReference type="GO" id="GO:0003887">
    <property type="term" value="F:DNA-directed DNA polymerase activity"/>
    <property type="evidence" value="ECO:0007669"/>
    <property type="project" value="UniProtKB-KW"/>
</dbReference>
<dbReference type="GO" id="GO:0009360">
    <property type="term" value="C:DNA polymerase III complex"/>
    <property type="evidence" value="ECO:0007669"/>
    <property type="project" value="InterPro"/>
</dbReference>
<protein>
    <submittedName>
        <fullName evidence="14">DNA polymerase III subunit beta</fullName>
        <ecNumber evidence="14">2.7.7.7</ecNumber>
    </submittedName>
</protein>
<feature type="domain" description="DNA polymerase III beta sliding clamp central" evidence="12">
    <location>
        <begin position="140"/>
        <end position="248"/>
    </location>
</feature>
<dbReference type="EMBL" id="CP051481">
    <property type="protein sequence ID" value="QJG67217.1"/>
    <property type="molecule type" value="Genomic_DNA"/>
</dbReference>
<dbReference type="Gene3D" id="3.70.10.10">
    <property type="match status" value="1"/>
</dbReference>
<dbReference type="GO" id="GO:0005737">
    <property type="term" value="C:cytoplasm"/>
    <property type="evidence" value="ECO:0007669"/>
    <property type="project" value="UniProtKB-SubCell"/>
</dbReference>
<keyword evidence="10" id="KW-0238">DNA-binding</keyword>
<keyword evidence="5" id="KW-0963">Cytoplasm</keyword>
<dbReference type="SMART" id="SM00480">
    <property type="entry name" value="POL3Bc"/>
    <property type="match status" value="1"/>
</dbReference>
<evidence type="ECO:0000256" key="3">
    <source>
        <dbReference type="ARBA" id="ARBA00010752"/>
    </source>
</evidence>
<evidence type="ECO:0000256" key="9">
    <source>
        <dbReference type="ARBA" id="ARBA00022932"/>
    </source>
</evidence>
<evidence type="ECO:0000256" key="6">
    <source>
        <dbReference type="ARBA" id="ARBA00022679"/>
    </source>
</evidence>
<dbReference type="Gene3D" id="3.10.150.10">
    <property type="entry name" value="DNA Polymerase III, subunit A, domain 2"/>
    <property type="match status" value="1"/>
</dbReference>
<dbReference type="GO" id="GO:0008408">
    <property type="term" value="F:3'-5' exonuclease activity"/>
    <property type="evidence" value="ECO:0007669"/>
    <property type="project" value="InterPro"/>
</dbReference>
<dbReference type="InterPro" id="IPR001001">
    <property type="entry name" value="DNA_polIII_beta"/>
</dbReference>
<gene>
    <name evidence="14" type="primary">dnaN</name>
    <name evidence="14" type="ORF">HGG69_02795</name>
</gene>
<dbReference type="RefSeq" id="WP_169605266.1">
    <property type="nucleotide sequence ID" value="NZ_CP051481.1"/>
</dbReference>
<evidence type="ECO:0000259" key="13">
    <source>
        <dbReference type="Pfam" id="PF02768"/>
    </source>
</evidence>
<name>A0A858U6Z0_9MOLU</name>
<dbReference type="InterPro" id="IPR022637">
    <property type="entry name" value="DNA_polIII_beta_cen"/>
</dbReference>
<dbReference type="GO" id="GO:0003677">
    <property type="term" value="F:DNA binding"/>
    <property type="evidence" value="ECO:0007669"/>
    <property type="project" value="UniProtKB-KW"/>
</dbReference>
<feature type="domain" description="DNA polymerase III beta sliding clamp N-terminal" evidence="11">
    <location>
        <begin position="1"/>
        <end position="129"/>
    </location>
</feature>
<evidence type="ECO:0000256" key="1">
    <source>
        <dbReference type="ARBA" id="ARBA00002266"/>
    </source>
</evidence>
<dbReference type="Pfam" id="PF02767">
    <property type="entry name" value="DNA_pol3_beta_2"/>
    <property type="match status" value="1"/>
</dbReference>